<organism evidence="1 2">
    <name type="scientific">Asparagus officinalis</name>
    <name type="common">Garden asparagus</name>
    <dbReference type="NCBI Taxonomy" id="4686"/>
    <lineage>
        <taxon>Eukaryota</taxon>
        <taxon>Viridiplantae</taxon>
        <taxon>Streptophyta</taxon>
        <taxon>Embryophyta</taxon>
        <taxon>Tracheophyta</taxon>
        <taxon>Spermatophyta</taxon>
        <taxon>Magnoliopsida</taxon>
        <taxon>Liliopsida</taxon>
        <taxon>Asparagales</taxon>
        <taxon>Asparagaceae</taxon>
        <taxon>Asparagoideae</taxon>
        <taxon>Asparagus</taxon>
    </lineage>
</organism>
<reference evidence="2" key="1">
    <citation type="journal article" date="2017" name="Nat. Commun.">
        <title>The asparagus genome sheds light on the origin and evolution of a young Y chromosome.</title>
        <authorList>
            <person name="Harkess A."/>
            <person name="Zhou J."/>
            <person name="Xu C."/>
            <person name="Bowers J.E."/>
            <person name="Van der Hulst R."/>
            <person name="Ayyampalayam S."/>
            <person name="Mercati F."/>
            <person name="Riccardi P."/>
            <person name="McKain M.R."/>
            <person name="Kakrana A."/>
            <person name="Tang H."/>
            <person name="Ray J."/>
            <person name="Groenendijk J."/>
            <person name="Arikit S."/>
            <person name="Mathioni S.M."/>
            <person name="Nakano M."/>
            <person name="Shan H."/>
            <person name="Telgmann-Rauber A."/>
            <person name="Kanno A."/>
            <person name="Yue Z."/>
            <person name="Chen H."/>
            <person name="Li W."/>
            <person name="Chen Y."/>
            <person name="Xu X."/>
            <person name="Zhang Y."/>
            <person name="Luo S."/>
            <person name="Chen H."/>
            <person name="Gao J."/>
            <person name="Mao Z."/>
            <person name="Pires J.C."/>
            <person name="Luo M."/>
            <person name="Kudrna D."/>
            <person name="Wing R.A."/>
            <person name="Meyers B.C."/>
            <person name="Yi K."/>
            <person name="Kong H."/>
            <person name="Lavrijsen P."/>
            <person name="Sunseri F."/>
            <person name="Falavigna A."/>
            <person name="Ye Y."/>
            <person name="Leebens-Mack J.H."/>
            <person name="Chen G."/>
        </authorList>
    </citation>
    <scope>NUCLEOTIDE SEQUENCE [LARGE SCALE GENOMIC DNA]</scope>
    <source>
        <strain evidence="2">cv. DH0086</strain>
    </source>
</reference>
<dbReference type="Proteomes" id="UP000243459">
    <property type="component" value="Chromosome 7"/>
</dbReference>
<dbReference type="AlphaFoldDB" id="A0A5P1EGL4"/>
<dbReference type="Gramene" id="ONK64903">
    <property type="protein sequence ID" value="ONK64903"/>
    <property type="gene ID" value="A4U43_C07F31310"/>
</dbReference>
<proteinExistence type="predicted"/>
<protein>
    <recommendedName>
        <fullName evidence="3">PH domain-containing protein</fullName>
    </recommendedName>
</protein>
<gene>
    <name evidence="1" type="ORF">A4U43_C07F31310</name>
</gene>
<evidence type="ECO:0000313" key="2">
    <source>
        <dbReference type="Proteomes" id="UP000243459"/>
    </source>
</evidence>
<evidence type="ECO:0008006" key="3">
    <source>
        <dbReference type="Google" id="ProtNLM"/>
    </source>
</evidence>
<dbReference type="EMBL" id="CM007387">
    <property type="protein sequence ID" value="ONK64903.1"/>
    <property type="molecule type" value="Genomic_DNA"/>
</dbReference>
<evidence type="ECO:0000313" key="1">
    <source>
        <dbReference type="EMBL" id="ONK64903.1"/>
    </source>
</evidence>
<name>A0A5P1EGL4_ASPOF</name>
<accession>A0A5P1EGL4</accession>
<sequence length="124" mass="13301">MENSPGSEREFEGFEGLEFLAMSAASCAKWIDGLQFSLLKNSHMYLSDGSLGGAGDDGEDPHDLLLRRIEIRELMSLEEGSRTRERIWGSGGSVAGEGSRSRERIWGTAATSLAGGGLMSSEEG</sequence>
<keyword evidence="2" id="KW-1185">Reference proteome</keyword>